<dbReference type="InterPro" id="IPR032837">
    <property type="entry name" value="G1PDH"/>
</dbReference>
<dbReference type="CDD" id="cd08174">
    <property type="entry name" value="G1PDH-like"/>
    <property type="match status" value="1"/>
</dbReference>
<evidence type="ECO:0000256" key="9">
    <source>
        <dbReference type="ARBA" id="ARBA00023264"/>
    </source>
</evidence>
<keyword evidence="1" id="KW-0963">Cytoplasm</keyword>
<dbReference type="PIRSF" id="PIRSF000112">
    <property type="entry name" value="Glycerol_dehydrogenase"/>
    <property type="match status" value="1"/>
</dbReference>
<dbReference type="Gene3D" id="1.20.1090.10">
    <property type="entry name" value="Dehydroquinate synthase-like - alpha domain"/>
    <property type="match status" value="1"/>
</dbReference>
<evidence type="ECO:0000256" key="4">
    <source>
        <dbReference type="ARBA" id="ARBA00022857"/>
    </source>
</evidence>
<dbReference type="PANTHER" id="PTHR43616:SF5">
    <property type="entry name" value="GLYCEROL DEHYDROGENASE 1"/>
    <property type="match status" value="1"/>
</dbReference>
<protein>
    <submittedName>
        <fullName evidence="10">Glycerol-1-phosphate dehydrogenase [NAD(P)+]</fullName>
        <ecNumber evidence="10">1.1.1.261</ecNumber>
    </submittedName>
</protein>
<evidence type="ECO:0000256" key="6">
    <source>
        <dbReference type="ARBA" id="ARBA00023027"/>
    </source>
</evidence>
<evidence type="ECO:0000256" key="7">
    <source>
        <dbReference type="ARBA" id="ARBA00023098"/>
    </source>
</evidence>
<reference evidence="10 11" key="1">
    <citation type="submission" date="2023-07" db="EMBL/GenBank/DDBJ databases">
        <title>Genomic Encyclopedia of Type Strains, Phase IV (KMG-IV): sequencing the most valuable type-strain genomes for metagenomic binning, comparative biology and taxonomic classification.</title>
        <authorList>
            <person name="Goeker M."/>
        </authorList>
    </citation>
    <scope>NUCLEOTIDE SEQUENCE [LARGE SCALE GENOMIC DNA]</scope>
    <source>
        <strain evidence="10 11">DSM 17740</strain>
    </source>
</reference>
<sequence>MSKSIDIPAHLRIERGAIHHLSSPDIYSWIKGRKITVITGNSQTRTVTDKVLEQVPFDPLLYHILHCHDNSLDVINQLERQCLESGTEVIIGIGGGKVLDIAKVVGTRLKAPIILLPTAISSDAICSPVAVIKLKDKKTSLGVSMPKAVLIDLDILVSSPNRLCIAGFGDLLSNKTAIFDWKLAHQANKDTMDTFASLMANNAVEAFLNVINNQSLSEETLLRVSAESLVMSGIAMSVAGSSRPCSGAEHLISHALDYYCGGKALHGEQVALGVLIAQYLQKEYGNQEDLTPAFQQLGLPMHFKDLGYTKEEIKLAISKAPNMRNRYTILNEFSLNDKQLNQLIHDVFEFGETSKAKTAFGFTGR</sequence>
<accession>A0ABU0CU14</accession>
<keyword evidence="3" id="KW-0479">Metal-binding</keyword>
<dbReference type="EC" id="1.1.1.261" evidence="10"/>
<evidence type="ECO:0000256" key="3">
    <source>
        <dbReference type="ARBA" id="ARBA00022723"/>
    </source>
</evidence>
<proteinExistence type="predicted"/>
<keyword evidence="5 10" id="KW-0560">Oxidoreductase</keyword>
<keyword evidence="7" id="KW-0443">Lipid metabolism</keyword>
<keyword evidence="6" id="KW-0520">NAD</keyword>
<gene>
    <name evidence="10" type="ORF">J2S00_001293</name>
</gene>
<keyword evidence="11" id="KW-1185">Reference proteome</keyword>
<dbReference type="RefSeq" id="WP_307336982.1">
    <property type="nucleotide sequence ID" value="NZ_JAUSUQ010000004.1"/>
</dbReference>
<dbReference type="EMBL" id="JAUSUQ010000004">
    <property type="protein sequence ID" value="MDQ0338507.1"/>
    <property type="molecule type" value="Genomic_DNA"/>
</dbReference>
<dbReference type="SUPFAM" id="SSF56796">
    <property type="entry name" value="Dehydroquinate synthase-like"/>
    <property type="match status" value="1"/>
</dbReference>
<keyword evidence="8" id="KW-0594">Phospholipid biosynthesis</keyword>
<dbReference type="GO" id="GO:0050492">
    <property type="term" value="F:glycerol-1-phosphate dehydrogenase [NAD(P)+] activity"/>
    <property type="evidence" value="ECO:0007669"/>
    <property type="project" value="UniProtKB-EC"/>
</dbReference>
<evidence type="ECO:0000256" key="8">
    <source>
        <dbReference type="ARBA" id="ARBA00023209"/>
    </source>
</evidence>
<evidence type="ECO:0000256" key="1">
    <source>
        <dbReference type="ARBA" id="ARBA00022490"/>
    </source>
</evidence>
<keyword evidence="4" id="KW-0521">NADP</keyword>
<dbReference type="Gene3D" id="3.40.50.1970">
    <property type="match status" value="1"/>
</dbReference>
<evidence type="ECO:0000256" key="2">
    <source>
        <dbReference type="ARBA" id="ARBA00022516"/>
    </source>
</evidence>
<name>A0ABU0CU14_9BACI</name>
<dbReference type="Pfam" id="PF13685">
    <property type="entry name" value="Fe-ADH_2"/>
    <property type="match status" value="1"/>
</dbReference>
<dbReference type="InterPro" id="IPR016205">
    <property type="entry name" value="Glycerol_DH"/>
</dbReference>
<evidence type="ECO:0000256" key="5">
    <source>
        <dbReference type="ARBA" id="ARBA00023002"/>
    </source>
</evidence>
<dbReference type="Proteomes" id="UP001232445">
    <property type="component" value="Unassembled WGS sequence"/>
</dbReference>
<keyword evidence="2" id="KW-0444">Lipid biosynthesis</keyword>
<evidence type="ECO:0000313" key="10">
    <source>
        <dbReference type="EMBL" id="MDQ0338507.1"/>
    </source>
</evidence>
<comment type="caution">
    <text evidence="10">The sequence shown here is derived from an EMBL/GenBank/DDBJ whole genome shotgun (WGS) entry which is preliminary data.</text>
</comment>
<dbReference type="PANTHER" id="PTHR43616">
    <property type="entry name" value="GLYCEROL DEHYDROGENASE"/>
    <property type="match status" value="1"/>
</dbReference>
<organism evidence="10 11">
    <name type="scientific">Caldalkalibacillus uzonensis</name>
    <dbReference type="NCBI Taxonomy" id="353224"/>
    <lineage>
        <taxon>Bacteria</taxon>
        <taxon>Bacillati</taxon>
        <taxon>Bacillota</taxon>
        <taxon>Bacilli</taxon>
        <taxon>Bacillales</taxon>
        <taxon>Bacillaceae</taxon>
        <taxon>Caldalkalibacillus</taxon>
    </lineage>
</organism>
<keyword evidence="9" id="KW-1208">Phospholipid metabolism</keyword>
<evidence type="ECO:0000313" key="11">
    <source>
        <dbReference type="Proteomes" id="UP001232445"/>
    </source>
</evidence>